<comment type="caution">
    <text evidence="2">The sequence shown here is derived from an EMBL/GenBank/DDBJ whole genome shotgun (WGS) entry which is preliminary data.</text>
</comment>
<dbReference type="RefSeq" id="WP_390196804.1">
    <property type="nucleotide sequence ID" value="NZ_JBHSDV010000001.1"/>
</dbReference>
<organism evidence="2 3">
    <name type="scientific">Gracilibacillus marinus</name>
    <dbReference type="NCBI Taxonomy" id="630535"/>
    <lineage>
        <taxon>Bacteria</taxon>
        <taxon>Bacillati</taxon>
        <taxon>Bacillota</taxon>
        <taxon>Bacilli</taxon>
        <taxon>Bacillales</taxon>
        <taxon>Bacillaceae</taxon>
        <taxon>Gracilibacillus</taxon>
    </lineage>
</organism>
<proteinExistence type="predicted"/>
<dbReference type="Proteomes" id="UP001595880">
    <property type="component" value="Unassembled WGS sequence"/>
</dbReference>
<accession>A0ABV8VUM3</accession>
<name>A0ABV8VUM3_9BACI</name>
<dbReference type="Pfam" id="PF07238">
    <property type="entry name" value="PilZ"/>
    <property type="match status" value="1"/>
</dbReference>
<feature type="domain" description="PilZ" evidence="1">
    <location>
        <begin position="9"/>
        <end position="98"/>
    </location>
</feature>
<keyword evidence="3" id="KW-1185">Reference proteome</keyword>
<dbReference type="EMBL" id="JBHSDV010000001">
    <property type="protein sequence ID" value="MFC4387245.1"/>
    <property type="molecule type" value="Genomic_DNA"/>
</dbReference>
<sequence length="112" mass="12930">MHYKRDEPFRYQFKQPIQAQIDTSTAGVGSCKIINVSPSGMKIRTDLQLSLSENTYIQYSILDEFFQVNGNVVWTMDYGDYNEYGLSLQSSDDYKNSLVETLKKLARIQLNN</sequence>
<dbReference type="InterPro" id="IPR009875">
    <property type="entry name" value="PilZ_domain"/>
</dbReference>
<reference evidence="3" key="1">
    <citation type="journal article" date="2019" name="Int. J. Syst. Evol. Microbiol.">
        <title>The Global Catalogue of Microorganisms (GCM) 10K type strain sequencing project: providing services to taxonomists for standard genome sequencing and annotation.</title>
        <authorList>
            <consortium name="The Broad Institute Genomics Platform"/>
            <consortium name="The Broad Institute Genome Sequencing Center for Infectious Disease"/>
            <person name="Wu L."/>
            <person name="Ma J."/>
        </authorList>
    </citation>
    <scope>NUCLEOTIDE SEQUENCE [LARGE SCALE GENOMIC DNA]</scope>
    <source>
        <strain evidence="3">KACC 14058</strain>
    </source>
</reference>
<dbReference type="SUPFAM" id="SSF141371">
    <property type="entry name" value="PilZ domain-like"/>
    <property type="match status" value="1"/>
</dbReference>
<evidence type="ECO:0000313" key="3">
    <source>
        <dbReference type="Proteomes" id="UP001595880"/>
    </source>
</evidence>
<evidence type="ECO:0000259" key="1">
    <source>
        <dbReference type="Pfam" id="PF07238"/>
    </source>
</evidence>
<gene>
    <name evidence="2" type="ORF">ACFOZ1_05415</name>
</gene>
<protein>
    <submittedName>
        <fullName evidence="2">PilZ domain-containing protein</fullName>
    </submittedName>
</protein>
<evidence type="ECO:0000313" key="2">
    <source>
        <dbReference type="EMBL" id="MFC4387245.1"/>
    </source>
</evidence>